<dbReference type="EMBL" id="VXLC01000034">
    <property type="protein sequence ID" value="KAA8880455.1"/>
    <property type="molecule type" value="Genomic_DNA"/>
</dbReference>
<reference evidence="2 3" key="1">
    <citation type="submission" date="2019-09" db="EMBL/GenBank/DDBJ databases">
        <authorList>
            <person name="Wang X."/>
        </authorList>
    </citation>
    <scope>NUCLEOTIDE SEQUENCE [LARGE SCALE GENOMIC DNA]</scope>
    <source>
        <strain evidence="2 3">CICC 11023</strain>
    </source>
</reference>
<evidence type="ECO:0000259" key="1">
    <source>
        <dbReference type="SMART" id="SM00101"/>
    </source>
</evidence>
<dbReference type="SUPFAM" id="SSF48445">
    <property type="entry name" value="14-3-3 protein"/>
    <property type="match status" value="1"/>
</dbReference>
<dbReference type="PRINTS" id="PR00305">
    <property type="entry name" value="1433ZETA"/>
</dbReference>
<keyword evidence="3" id="KW-1185">Reference proteome</keyword>
<proteinExistence type="predicted"/>
<dbReference type="InterPro" id="IPR036815">
    <property type="entry name" value="14-3-3_dom_sf"/>
</dbReference>
<evidence type="ECO:0000313" key="3">
    <source>
        <dbReference type="Proteomes" id="UP000323876"/>
    </source>
</evidence>
<protein>
    <recommendedName>
        <fullName evidence="1">14-3-3 domain-containing protein</fullName>
    </recommendedName>
</protein>
<comment type="caution">
    <text evidence="2">The sequence shown here is derived from an EMBL/GenBank/DDBJ whole genome shotgun (WGS) entry which is preliminary data.</text>
</comment>
<dbReference type="PIRSF" id="PIRSF000868">
    <property type="entry name" value="14-3-3"/>
    <property type="match status" value="1"/>
</dbReference>
<dbReference type="InterPro" id="IPR000308">
    <property type="entry name" value="14-3-3"/>
</dbReference>
<dbReference type="RefSeq" id="WP_150407683.1">
    <property type="nucleotide sequence ID" value="NZ_VXLC01000034.1"/>
</dbReference>
<dbReference type="OrthoDB" id="9429755at2"/>
<gene>
    <name evidence="2" type="ORF">F3087_41570</name>
</gene>
<dbReference type="Pfam" id="PF00244">
    <property type="entry name" value="14-3-3"/>
    <property type="match status" value="1"/>
</dbReference>
<accession>A0A5N0DWR3</accession>
<feature type="domain" description="14-3-3" evidence="1">
    <location>
        <begin position="8"/>
        <end position="252"/>
    </location>
</feature>
<evidence type="ECO:0000313" key="2">
    <source>
        <dbReference type="EMBL" id="KAA8880455.1"/>
    </source>
</evidence>
<organism evidence="2 3">
    <name type="scientific">Nocardia colli</name>
    <dbReference type="NCBI Taxonomy" id="2545717"/>
    <lineage>
        <taxon>Bacteria</taxon>
        <taxon>Bacillati</taxon>
        <taxon>Actinomycetota</taxon>
        <taxon>Actinomycetes</taxon>
        <taxon>Mycobacteriales</taxon>
        <taxon>Nocardiaceae</taxon>
        <taxon>Nocardia</taxon>
    </lineage>
</organism>
<dbReference type="SMART" id="SM00101">
    <property type="entry name" value="14_3_3"/>
    <property type="match status" value="1"/>
</dbReference>
<dbReference type="Proteomes" id="UP000323876">
    <property type="component" value="Unassembled WGS sequence"/>
</dbReference>
<dbReference type="CDD" id="cd08774">
    <property type="entry name" value="14-3-3"/>
    <property type="match status" value="1"/>
</dbReference>
<dbReference type="InterPro" id="IPR023410">
    <property type="entry name" value="14-3-3_domain"/>
</dbReference>
<name>A0A5N0DWR3_9NOCA</name>
<dbReference type="PANTHER" id="PTHR18860">
    <property type="entry name" value="14-3-3 PROTEIN"/>
    <property type="match status" value="1"/>
</dbReference>
<dbReference type="AlphaFoldDB" id="A0A5N0DWR3"/>
<dbReference type="Gene3D" id="1.20.190.20">
    <property type="entry name" value="14-3-3 domain"/>
    <property type="match status" value="1"/>
</dbReference>
<sequence>MVSDEHYREMLFRARLSAVAERYDDMAEEVNHAVRRAHAEKVPLEISLRNLFFDAAHKRIGARRIGWRRLGTEKAKYSSAEEELLAIVVEKADLIAGEIVSLCAETVEMIDNYISSIAENRSAESEAFFLRMKADCWRYTAEVLTGQDRETASANASGGYADAAEAAQALAATHPLKLGVALNSAVFRYETLGDSVQGTQIATTAFDAAVAAIDSMSEEHYRDSTLIMQLLRDNIALWQDGPGAGESQEYRAAKD</sequence>